<proteinExistence type="predicted"/>
<evidence type="ECO:0000313" key="2">
    <source>
        <dbReference type="Proteomes" id="UP000091857"/>
    </source>
</evidence>
<organism evidence="1 2">
    <name type="scientific">Manihot esculenta</name>
    <name type="common">Cassava</name>
    <name type="synonym">Jatropha manihot</name>
    <dbReference type="NCBI Taxonomy" id="3983"/>
    <lineage>
        <taxon>Eukaryota</taxon>
        <taxon>Viridiplantae</taxon>
        <taxon>Streptophyta</taxon>
        <taxon>Embryophyta</taxon>
        <taxon>Tracheophyta</taxon>
        <taxon>Spermatophyta</taxon>
        <taxon>Magnoliopsida</taxon>
        <taxon>eudicotyledons</taxon>
        <taxon>Gunneridae</taxon>
        <taxon>Pentapetalae</taxon>
        <taxon>rosids</taxon>
        <taxon>fabids</taxon>
        <taxon>Malpighiales</taxon>
        <taxon>Euphorbiaceae</taxon>
        <taxon>Crotonoideae</taxon>
        <taxon>Manihoteae</taxon>
        <taxon>Manihot</taxon>
    </lineage>
</organism>
<reference evidence="2" key="1">
    <citation type="journal article" date="2016" name="Nat. Biotechnol.">
        <title>Sequencing wild and cultivated cassava and related species reveals extensive interspecific hybridization and genetic diversity.</title>
        <authorList>
            <person name="Bredeson J.V."/>
            <person name="Lyons J.B."/>
            <person name="Prochnik S.E."/>
            <person name="Wu G.A."/>
            <person name="Ha C.M."/>
            <person name="Edsinger-Gonzales E."/>
            <person name="Grimwood J."/>
            <person name="Schmutz J."/>
            <person name="Rabbi I.Y."/>
            <person name="Egesi C."/>
            <person name="Nauluvula P."/>
            <person name="Lebot V."/>
            <person name="Ndunguru J."/>
            <person name="Mkamilo G."/>
            <person name="Bart R.S."/>
            <person name="Setter T.L."/>
            <person name="Gleadow R.M."/>
            <person name="Kulakow P."/>
            <person name="Ferguson M.E."/>
            <person name="Rounsley S."/>
            <person name="Rokhsar D.S."/>
        </authorList>
    </citation>
    <scope>NUCLEOTIDE SEQUENCE [LARGE SCALE GENOMIC DNA]</scope>
    <source>
        <strain evidence="2">cv. AM560-2</strain>
    </source>
</reference>
<dbReference type="Proteomes" id="UP000091857">
    <property type="component" value="Chromosome 15"/>
</dbReference>
<comment type="caution">
    <text evidence="1">The sequence shown here is derived from an EMBL/GenBank/DDBJ whole genome shotgun (WGS) entry which is preliminary data.</text>
</comment>
<keyword evidence="2" id="KW-1185">Reference proteome</keyword>
<gene>
    <name evidence="1" type="ORF">MANES_15G173066v8</name>
</gene>
<protein>
    <submittedName>
        <fullName evidence="1">Uncharacterized protein</fullName>
    </submittedName>
</protein>
<name>A0ACB7GD83_MANES</name>
<accession>A0ACB7GD83</accession>
<dbReference type="EMBL" id="CM004401">
    <property type="protein sequence ID" value="KAG8637866.1"/>
    <property type="molecule type" value="Genomic_DNA"/>
</dbReference>
<sequence>MTRSVVVSQELVQIAELEEQVQMLLESTQKNGEEFKEFKEEVRKNSQHTNTILDELRALMIEHVARKGKETGSSSEGGSRSKNRILQLDSMDSKGMLSNQKENQPMPANDKGILGTLPNSFCYNEMTQMLSKIELVSFEGKEPRAWLRKCVKYFEIYRVPAEQRNRGGEHAREEFERGICNKFGDEGLDDIIEGFMKLRQDNTVEEYQDERFVFSLDLLGDLKDKIRLTVKMIKPVSLAQAVEIARLQEQLVDKNQLKGNPNSFKPFKPSNISQTTHVNPANTYSKPYQTYQYSSRPLKTTKH</sequence>
<evidence type="ECO:0000313" key="1">
    <source>
        <dbReference type="EMBL" id="KAG8637866.1"/>
    </source>
</evidence>